<evidence type="ECO:0000313" key="2">
    <source>
        <dbReference type="Proteomes" id="UP000479639"/>
    </source>
</evidence>
<dbReference type="RefSeq" id="WP_151430648.1">
    <property type="nucleotide sequence ID" value="NZ_JANJZI010000003.1"/>
</dbReference>
<sequence>MNVHIIMTDDYSPKPTVAFLDRAEAEAAAASIHGLSQERISSRICEVPLLAFARMPTAATEGGCEGRSDADAATD</sequence>
<keyword evidence="2" id="KW-1185">Reference proteome</keyword>
<proteinExistence type="predicted"/>
<reference evidence="1 2" key="1">
    <citation type="submission" date="2019-09" db="EMBL/GenBank/DDBJ databases">
        <title>Whole genome shotgun sequencing (WGS) of Ellagibacter isourolithinifaciens DSM 104140(T) and Adlercreutzia muris DSM 29508(T).</title>
        <authorList>
            <person name="Stoll D.A."/>
            <person name="Danylec N."/>
            <person name="Huch M."/>
        </authorList>
    </citation>
    <scope>NUCLEOTIDE SEQUENCE [LARGE SCALE GENOMIC DNA]</scope>
    <source>
        <strain evidence="1 2">DSM 29508</strain>
    </source>
</reference>
<protein>
    <submittedName>
        <fullName evidence="1">Uncharacterized protein</fullName>
    </submittedName>
</protein>
<accession>A0A7C8FLD6</accession>
<dbReference type="EMBL" id="WAJS01000017">
    <property type="protein sequence ID" value="KAB1647978.1"/>
    <property type="molecule type" value="Genomic_DNA"/>
</dbReference>
<dbReference type="Proteomes" id="UP000479639">
    <property type="component" value="Unassembled WGS sequence"/>
</dbReference>
<gene>
    <name evidence="1" type="ORF">F8D48_06710</name>
</gene>
<organism evidence="1 2">
    <name type="scientific">Adlercreutzia muris</name>
    <dbReference type="NCBI Taxonomy" id="1796610"/>
    <lineage>
        <taxon>Bacteria</taxon>
        <taxon>Bacillati</taxon>
        <taxon>Actinomycetota</taxon>
        <taxon>Coriobacteriia</taxon>
        <taxon>Eggerthellales</taxon>
        <taxon>Eggerthellaceae</taxon>
        <taxon>Adlercreutzia</taxon>
    </lineage>
</organism>
<dbReference type="AlphaFoldDB" id="A0A7C8FLD6"/>
<comment type="caution">
    <text evidence="1">The sequence shown here is derived from an EMBL/GenBank/DDBJ whole genome shotgun (WGS) entry which is preliminary data.</text>
</comment>
<name>A0A7C8FLD6_9ACTN</name>
<evidence type="ECO:0000313" key="1">
    <source>
        <dbReference type="EMBL" id="KAB1647978.1"/>
    </source>
</evidence>